<evidence type="ECO:0000256" key="1">
    <source>
        <dbReference type="ARBA" id="ARBA00022729"/>
    </source>
</evidence>
<feature type="domain" description="KEN" evidence="7">
    <location>
        <begin position="1189"/>
        <end position="1321"/>
    </location>
</feature>
<feature type="compositionally biased region" description="Pro residues" evidence="4">
    <location>
        <begin position="697"/>
        <end position="706"/>
    </location>
</feature>
<dbReference type="EMBL" id="JANVFT010000049">
    <property type="protein sequence ID" value="KAJ4486875.1"/>
    <property type="molecule type" value="Genomic_DNA"/>
</dbReference>
<feature type="domain" description="Protein kinase" evidence="6">
    <location>
        <begin position="840"/>
        <end position="1186"/>
    </location>
</feature>
<keyword evidence="1 5" id="KW-0732">Signal</keyword>
<evidence type="ECO:0000256" key="5">
    <source>
        <dbReference type="SAM" id="SignalP"/>
    </source>
</evidence>
<evidence type="ECO:0000256" key="2">
    <source>
        <dbReference type="ARBA" id="ARBA00022741"/>
    </source>
</evidence>
<keyword evidence="2" id="KW-0547">Nucleotide-binding</keyword>
<name>A0ABQ8VC56_9AGAR</name>
<dbReference type="InterPro" id="IPR008271">
    <property type="entry name" value="Ser/Thr_kinase_AS"/>
</dbReference>
<dbReference type="Gene3D" id="3.30.200.20">
    <property type="entry name" value="Phosphorylase Kinase, domain 1"/>
    <property type="match status" value="1"/>
</dbReference>
<dbReference type="SMART" id="SM00580">
    <property type="entry name" value="PUG"/>
    <property type="match status" value="1"/>
</dbReference>
<keyword evidence="3" id="KW-0067">ATP-binding</keyword>
<dbReference type="PANTHER" id="PTHR13954">
    <property type="entry name" value="IRE1-RELATED"/>
    <property type="match status" value="1"/>
</dbReference>
<evidence type="ECO:0000256" key="3">
    <source>
        <dbReference type="ARBA" id="ARBA00022840"/>
    </source>
</evidence>
<feature type="compositionally biased region" description="Polar residues" evidence="4">
    <location>
        <begin position="592"/>
        <end position="623"/>
    </location>
</feature>
<feature type="region of interest" description="Disordered" evidence="4">
    <location>
        <begin position="511"/>
        <end position="534"/>
    </location>
</feature>
<feature type="region of interest" description="Disordered" evidence="4">
    <location>
        <begin position="688"/>
        <end position="771"/>
    </location>
</feature>
<keyword evidence="9" id="KW-1185">Reference proteome</keyword>
<feature type="compositionally biased region" description="Polar residues" evidence="4">
    <location>
        <begin position="38"/>
        <end position="47"/>
    </location>
</feature>
<dbReference type="SUPFAM" id="SSF56112">
    <property type="entry name" value="Protein kinase-like (PK-like)"/>
    <property type="match status" value="1"/>
</dbReference>
<comment type="caution">
    <text evidence="8">The sequence shown here is derived from an EMBL/GenBank/DDBJ whole genome shotgun (WGS) entry which is preliminary data.</text>
</comment>
<dbReference type="InterPro" id="IPR010513">
    <property type="entry name" value="KEN_dom"/>
</dbReference>
<gene>
    <name evidence="8" type="ORF">C8R41DRAFT_797213</name>
</gene>
<dbReference type="InterPro" id="IPR038357">
    <property type="entry name" value="KEN_sf"/>
</dbReference>
<evidence type="ECO:0000313" key="9">
    <source>
        <dbReference type="Proteomes" id="UP001150217"/>
    </source>
</evidence>
<dbReference type="Pfam" id="PF00069">
    <property type="entry name" value="Pkinase"/>
    <property type="match status" value="1"/>
</dbReference>
<feature type="compositionally biased region" description="Basic residues" evidence="4">
    <location>
        <begin position="749"/>
        <end position="763"/>
    </location>
</feature>
<feature type="compositionally biased region" description="Polar residues" evidence="4">
    <location>
        <begin position="1070"/>
        <end position="1079"/>
    </location>
</feature>
<feature type="compositionally biased region" description="Acidic residues" evidence="4">
    <location>
        <begin position="729"/>
        <end position="744"/>
    </location>
</feature>
<dbReference type="Gene3D" id="1.20.1440.180">
    <property type="entry name" value="KEN domain"/>
    <property type="match status" value="1"/>
</dbReference>
<dbReference type="PROSITE" id="PS51392">
    <property type="entry name" value="KEN"/>
    <property type="match status" value="1"/>
</dbReference>
<dbReference type="PROSITE" id="PS00108">
    <property type="entry name" value="PROTEIN_KINASE_ST"/>
    <property type="match status" value="1"/>
</dbReference>
<evidence type="ECO:0000256" key="4">
    <source>
        <dbReference type="SAM" id="MobiDB-lite"/>
    </source>
</evidence>
<evidence type="ECO:0000259" key="6">
    <source>
        <dbReference type="PROSITE" id="PS50011"/>
    </source>
</evidence>
<dbReference type="SMART" id="SM00220">
    <property type="entry name" value="S_TKc"/>
    <property type="match status" value="1"/>
</dbReference>
<evidence type="ECO:0000313" key="8">
    <source>
        <dbReference type="EMBL" id="KAJ4486875.1"/>
    </source>
</evidence>
<feature type="region of interest" description="Disordered" evidence="4">
    <location>
        <begin position="292"/>
        <end position="316"/>
    </location>
</feature>
<dbReference type="InterPro" id="IPR045133">
    <property type="entry name" value="IRE1/2-like"/>
</dbReference>
<dbReference type="Pfam" id="PF06479">
    <property type="entry name" value="Ribonuc_2-5A"/>
    <property type="match status" value="1"/>
</dbReference>
<reference evidence="8" key="1">
    <citation type="submission" date="2022-08" db="EMBL/GenBank/DDBJ databases">
        <title>A Global Phylogenomic Analysis of the Shiitake Genus Lentinula.</title>
        <authorList>
            <consortium name="DOE Joint Genome Institute"/>
            <person name="Sierra-Patev S."/>
            <person name="Min B."/>
            <person name="Naranjo-Ortiz M."/>
            <person name="Looney B."/>
            <person name="Konkel Z."/>
            <person name="Slot J.C."/>
            <person name="Sakamoto Y."/>
            <person name="Steenwyk J.L."/>
            <person name="Rokas A."/>
            <person name="Carro J."/>
            <person name="Camarero S."/>
            <person name="Ferreira P."/>
            <person name="Molpeceres G."/>
            <person name="Ruiz-Duenas F.J."/>
            <person name="Serrano A."/>
            <person name="Henrissat B."/>
            <person name="Drula E."/>
            <person name="Hughes K.W."/>
            <person name="Mata J.L."/>
            <person name="Ishikawa N.K."/>
            <person name="Vargas-Isla R."/>
            <person name="Ushijima S."/>
            <person name="Smith C.A."/>
            <person name="Ahrendt S."/>
            <person name="Andreopoulos W."/>
            <person name="He G."/>
            <person name="Labutti K."/>
            <person name="Lipzen A."/>
            <person name="Ng V."/>
            <person name="Riley R."/>
            <person name="Sandor L."/>
            <person name="Barry K."/>
            <person name="Martinez A.T."/>
            <person name="Xiao Y."/>
            <person name="Gibbons J.G."/>
            <person name="Terashima K."/>
            <person name="Grigoriev I.V."/>
            <person name="Hibbett D.S."/>
        </authorList>
    </citation>
    <scope>NUCLEOTIDE SEQUENCE</scope>
    <source>
        <strain evidence="8">RHP3577 ss4</strain>
    </source>
</reference>
<feature type="chain" id="PRO_5045239174" description="Non-specific serine/threonine protein kinase" evidence="5">
    <location>
        <begin position="25"/>
        <end position="1323"/>
    </location>
</feature>
<dbReference type="PROSITE" id="PS50011">
    <property type="entry name" value="PROTEIN_KINASE_DOM"/>
    <property type="match status" value="1"/>
</dbReference>
<proteinExistence type="predicted"/>
<protein>
    <recommendedName>
        <fullName evidence="10">Non-specific serine/threonine protein kinase</fullName>
    </recommendedName>
</protein>
<feature type="region of interest" description="Disordered" evidence="4">
    <location>
        <begin position="1066"/>
        <end position="1099"/>
    </location>
</feature>
<feature type="region of interest" description="Disordered" evidence="4">
    <location>
        <begin position="578"/>
        <end position="623"/>
    </location>
</feature>
<dbReference type="CDD" id="cd10422">
    <property type="entry name" value="RNase_Ire1"/>
    <property type="match status" value="1"/>
</dbReference>
<accession>A0ABQ8VC56</accession>
<dbReference type="InterPro" id="IPR011009">
    <property type="entry name" value="Kinase-like_dom_sf"/>
</dbReference>
<evidence type="ECO:0008006" key="10">
    <source>
        <dbReference type="Google" id="ProtNLM"/>
    </source>
</evidence>
<feature type="compositionally biased region" description="Basic and acidic residues" evidence="4">
    <location>
        <begin position="513"/>
        <end position="527"/>
    </location>
</feature>
<evidence type="ECO:0000259" key="7">
    <source>
        <dbReference type="PROSITE" id="PS51392"/>
    </source>
</evidence>
<dbReference type="Gene3D" id="1.10.510.10">
    <property type="entry name" value="Transferase(Phosphotransferase) domain 1"/>
    <property type="match status" value="1"/>
</dbReference>
<sequence length="1323" mass="145292">MNSYIFPLYLLAVAFFAIADIVSTGNSNKHNSYELSRHPSVNQRPHWSSSSNAGTGAGNGDPSVTLDPLQDSELLDIVLVASVDGKFHALNRTSGHSLWSMPSFAPNQGPGHIKFDFQNLTSPYPSTLAPLVRTTHNQQNNEYILNDDELPLEDEVYIIEPQSGAIYILPSNPSSTQNPPLRRFPFTMPELVDMSPFSFSDPDGHSRLFVGRKETSMLVVELETGKIKASVGGECPWDPFDDMKDEEDIKDYELDLDELELEETDEKPAKEKIKQTEVFIGRIDYHISIHTRPSRTSSGSRLQSPPVQNLSFSTYGPNNQDTLLQSSYNRPKDDSYVQSLPSGELLAFRAHNALGSSNEKDSLLWFRKFPNPIVATFDVLKRPASTQLHNAPDFRTFVLLQPQPSLSDFHPSLSHANAPNTLLPNSDSAYVGIIEESGSLFAMSSNGFPFVAFGGSDGGKARTRKMIDYAPGGMIVSDGVAAAPADAGDENYEDGREFPVDLDEVTRRRKLREQREQERKESIERTTNEIPDTCDPASNVFDLRCLVKLWKLEDSDSDNDGAKGVGNGDQDATKLLDAAPSSSANSPLPSDQYTHSPTIASGSRQSIPTDVHQNPDNGFDTTSEGPFTWKWEILVALLVGFVGLLSAIAGRHLPSLSSIRHVESQSQALAPSSIPREFLSAVEHIASAPPTVDSPLPDTPKPPPSPTLSDIHLPSPEPIPASPIRLDVPELEDTEGEGEGDEVADASGRKKKIRRKRGKRKKGGAALALSAPPGENGASGIDIGLPIITPISPSVPDLVAPPLQSPMSPWPPAPSLVVIPATPMPLTPAPVHAPPPSTLVVSEAILGFGSHGTVVFRGSLQGRSVAVKRLLRDFVTLASREVSILQESDDHPNVIRYYYQEAHANFLYIALELCPGSLADVYEGSGDINLAFAGLDACEGIESKEEWREIRDSIIADPKKALKQITSGLRHLHALKLVHRDIKPQNILVAAGPGRNLSIPSSSSLSRGQNKSTRGPSYRMLISDFGLCKKLDFDQTSFLPTAQGAMGAGTFGWRAPEILRGEVKLDNSEDTNSSKGSAGTVNGNPPSVNSNSSTTSSINKPTRLTKSVDIFALGCLFYYMLTAGGHPFGDRFEREINIIKGVKDITTLGERYGEEGVDAADLIEKMLNPDSSLRPDTSSCLLHPFFWDSGRRLNFLQDASDRFEIMCRDPKDPHLIELEKDAFKIVGHDWQSRVDKFFIESLGKFRKYDGKSVQDLLRALRNKKHHYQDLPGNVKRHLGPLPEGYLSYFTRRYPQLFLHTHRTISESELHSEPMFRTYFELVE</sequence>
<feature type="compositionally biased region" description="Low complexity" evidence="4">
    <location>
        <begin position="1080"/>
        <end position="1097"/>
    </location>
</feature>
<feature type="region of interest" description="Disordered" evidence="4">
    <location>
        <begin position="29"/>
        <end position="66"/>
    </location>
</feature>
<dbReference type="InterPro" id="IPR000719">
    <property type="entry name" value="Prot_kinase_dom"/>
</dbReference>
<feature type="compositionally biased region" description="Low complexity" evidence="4">
    <location>
        <begin position="578"/>
        <end position="591"/>
    </location>
</feature>
<feature type="compositionally biased region" description="Polar residues" evidence="4">
    <location>
        <begin position="294"/>
        <end position="316"/>
    </location>
</feature>
<dbReference type="Proteomes" id="UP001150217">
    <property type="component" value="Unassembled WGS sequence"/>
</dbReference>
<dbReference type="PANTHER" id="PTHR13954:SF6">
    <property type="entry name" value="NON-SPECIFIC SERINE_THREONINE PROTEIN KINASE"/>
    <property type="match status" value="1"/>
</dbReference>
<organism evidence="8 9">
    <name type="scientific">Lentinula lateritia</name>
    <dbReference type="NCBI Taxonomy" id="40482"/>
    <lineage>
        <taxon>Eukaryota</taxon>
        <taxon>Fungi</taxon>
        <taxon>Dikarya</taxon>
        <taxon>Basidiomycota</taxon>
        <taxon>Agaricomycotina</taxon>
        <taxon>Agaricomycetes</taxon>
        <taxon>Agaricomycetidae</taxon>
        <taxon>Agaricales</taxon>
        <taxon>Marasmiineae</taxon>
        <taxon>Omphalotaceae</taxon>
        <taxon>Lentinula</taxon>
    </lineage>
</organism>
<feature type="signal peptide" evidence="5">
    <location>
        <begin position="1"/>
        <end position="24"/>
    </location>
</feature>